<gene>
    <name evidence="2" type="ORF">RIB2604_03600810</name>
</gene>
<sequence length="91" mass="9968">MTTTEGGTSQGERAMAAEGEPGKSNSAQSIMSRHKNDGKRADNAVQRAHEAKEKRLTRDQKSTANQFQKSDEKTQTSGSKGILHLKRRARA</sequence>
<evidence type="ECO:0000313" key="3">
    <source>
        <dbReference type="Proteomes" id="UP000075230"/>
    </source>
</evidence>
<dbReference type="EMBL" id="BCWF01000035">
    <property type="protein sequence ID" value="GAT30740.1"/>
    <property type="molecule type" value="Genomic_DNA"/>
</dbReference>
<evidence type="ECO:0000313" key="2">
    <source>
        <dbReference type="EMBL" id="GAT30740.1"/>
    </source>
</evidence>
<name>A0A146FYL6_ASPKA</name>
<feature type="region of interest" description="Disordered" evidence="1">
    <location>
        <begin position="1"/>
        <end position="91"/>
    </location>
</feature>
<reference evidence="3" key="2">
    <citation type="submission" date="2016-02" db="EMBL/GenBank/DDBJ databases">
        <title>Genome sequencing of Aspergillus luchuensis NBRC 4314.</title>
        <authorList>
            <person name="Yamada O."/>
        </authorList>
    </citation>
    <scope>NUCLEOTIDE SEQUENCE [LARGE SCALE GENOMIC DNA]</scope>
    <source>
        <strain evidence="3">RIB 2604</strain>
    </source>
</reference>
<evidence type="ECO:0000256" key="1">
    <source>
        <dbReference type="SAM" id="MobiDB-lite"/>
    </source>
</evidence>
<protein>
    <submittedName>
        <fullName evidence="2">Similar to An01g02930</fullName>
    </submittedName>
</protein>
<dbReference type="AlphaFoldDB" id="A0A146FYL6"/>
<feature type="compositionally biased region" description="Basic and acidic residues" evidence="1">
    <location>
        <begin position="34"/>
        <end position="61"/>
    </location>
</feature>
<reference evidence="2 3" key="1">
    <citation type="journal article" date="2016" name="DNA Res.">
        <title>Genome sequence of Aspergillus luchuensis NBRC 4314.</title>
        <authorList>
            <person name="Yamada O."/>
            <person name="Machida M."/>
            <person name="Hosoyama A."/>
            <person name="Goto M."/>
            <person name="Takahashi T."/>
            <person name="Futagami T."/>
            <person name="Yamagata Y."/>
            <person name="Takeuchi M."/>
            <person name="Kobayashi T."/>
            <person name="Koike H."/>
            <person name="Abe K."/>
            <person name="Asai K."/>
            <person name="Arita M."/>
            <person name="Fujita N."/>
            <person name="Fukuda K."/>
            <person name="Higa K."/>
            <person name="Horikawa H."/>
            <person name="Ishikawa T."/>
            <person name="Jinno K."/>
            <person name="Kato Y."/>
            <person name="Kirimura K."/>
            <person name="Mizutani O."/>
            <person name="Nakasone K."/>
            <person name="Sano M."/>
            <person name="Shiraishi Y."/>
            <person name="Tsukahara M."/>
            <person name="Gomi K."/>
        </authorList>
    </citation>
    <scope>NUCLEOTIDE SEQUENCE [LARGE SCALE GENOMIC DNA]</scope>
    <source>
        <strain evidence="2 3">RIB 2604</strain>
    </source>
</reference>
<feature type="compositionally biased region" description="Polar residues" evidence="1">
    <location>
        <begin position="1"/>
        <end position="11"/>
    </location>
</feature>
<accession>A0A146FYL6</accession>
<proteinExistence type="predicted"/>
<comment type="caution">
    <text evidence="2">The sequence shown here is derived from an EMBL/GenBank/DDBJ whole genome shotgun (WGS) entry which is preliminary data.</text>
</comment>
<organism evidence="2 3">
    <name type="scientific">Aspergillus kawachii</name>
    <name type="common">White koji mold</name>
    <name type="synonym">Aspergillus awamori var. kawachi</name>
    <dbReference type="NCBI Taxonomy" id="1069201"/>
    <lineage>
        <taxon>Eukaryota</taxon>
        <taxon>Fungi</taxon>
        <taxon>Dikarya</taxon>
        <taxon>Ascomycota</taxon>
        <taxon>Pezizomycotina</taxon>
        <taxon>Eurotiomycetes</taxon>
        <taxon>Eurotiomycetidae</taxon>
        <taxon>Eurotiales</taxon>
        <taxon>Aspergillaceae</taxon>
        <taxon>Aspergillus</taxon>
        <taxon>Aspergillus subgen. Circumdati</taxon>
    </lineage>
</organism>
<dbReference type="Proteomes" id="UP000075230">
    <property type="component" value="Unassembled WGS sequence"/>
</dbReference>